<comment type="caution">
    <text evidence="3">The sequence shown here is derived from an EMBL/GenBank/DDBJ whole genome shotgun (WGS) entry which is preliminary data.</text>
</comment>
<dbReference type="PANTHER" id="PTHR37984:SF5">
    <property type="entry name" value="PROTEIN NYNRIN-LIKE"/>
    <property type="match status" value="1"/>
</dbReference>
<dbReference type="PANTHER" id="PTHR37984">
    <property type="entry name" value="PROTEIN CBG26694"/>
    <property type="match status" value="1"/>
</dbReference>
<name>A0AAN8LFA3_9TELE</name>
<dbReference type="Proteomes" id="UP001356427">
    <property type="component" value="Unassembled WGS sequence"/>
</dbReference>
<dbReference type="InterPro" id="IPR012337">
    <property type="entry name" value="RNaseH-like_sf"/>
</dbReference>
<dbReference type="GO" id="GO:0015074">
    <property type="term" value="P:DNA integration"/>
    <property type="evidence" value="ECO:0007669"/>
    <property type="project" value="InterPro"/>
</dbReference>
<evidence type="ECO:0000256" key="1">
    <source>
        <dbReference type="SAM" id="Phobius"/>
    </source>
</evidence>
<reference evidence="3 4" key="1">
    <citation type="submission" date="2021-04" db="EMBL/GenBank/DDBJ databases">
        <authorList>
            <person name="De Guttry C."/>
            <person name="Zahm M."/>
            <person name="Klopp C."/>
            <person name="Cabau C."/>
            <person name="Louis A."/>
            <person name="Berthelot C."/>
            <person name="Parey E."/>
            <person name="Roest Crollius H."/>
            <person name="Montfort J."/>
            <person name="Robinson-Rechavi M."/>
            <person name="Bucao C."/>
            <person name="Bouchez O."/>
            <person name="Gislard M."/>
            <person name="Lluch J."/>
            <person name="Milhes M."/>
            <person name="Lampietro C."/>
            <person name="Lopez Roques C."/>
            <person name="Donnadieu C."/>
            <person name="Braasch I."/>
            <person name="Desvignes T."/>
            <person name="Postlethwait J."/>
            <person name="Bobe J."/>
            <person name="Wedekind C."/>
            <person name="Guiguen Y."/>
        </authorList>
    </citation>
    <scope>NUCLEOTIDE SEQUENCE [LARGE SCALE GENOMIC DNA]</scope>
    <source>
        <strain evidence="3">Cs_M1</strain>
        <tissue evidence="3">Blood</tissue>
    </source>
</reference>
<evidence type="ECO:0000313" key="3">
    <source>
        <dbReference type="EMBL" id="KAK6308489.1"/>
    </source>
</evidence>
<dbReference type="InterPro" id="IPR050951">
    <property type="entry name" value="Retrovirus_Pol_polyprotein"/>
</dbReference>
<dbReference type="PROSITE" id="PS50994">
    <property type="entry name" value="INTEGRASE"/>
    <property type="match status" value="1"/>
</dbReference>
<dbReference type="Gene3D" id="3.30.420.10">
    <property type="entry name" value="Ribonuclease H-like superfamily/Ribonuclease H"/>
    <property type="match status" value="1"/>
</dbReference>
<keyword evidence="1" id="KW-1133">Transmembrane helix</keyword>
<proteinExistence type="predicted"/>
<dbReference type="InterPro" id="IPR001584">
    <property type="entry name" value="Integrase_cat-core"/>
</dbReference>
<feature type="non-terminal residue" evidence="3">
    <location>
        <position position="1"/>
    </location>
</feature>
<evidence type="ECO:0000259" key="2">
    <source>
        <dbReference type="PROSITE" id="PS50994"/>
    </source>
</evidence>
<dbReference type="AlphaFoldDB" id="A0AAN8LFA3"/>
<feature type="transmembrane region" description="Helical" evidence="1">
    <location>
        <begin position="251"/>
        <end position="269"/>
    </location>
</feature>
<evidence type="ECO:0000313" key="4">
    <source>
        <dbReference type="Proteomes" id="UP001356427"/>
    </source>
</evidence>
<dbReference type="GO" id="GO:0003676">
    <property type="term" value="F:nucleic acid binding"/>
    <property type="evidence" value="ECO:0007669"/>
    <property type="project" value="InterPro"/>
</dbReference>
<keyword evidence="1" id="KW-0812">Transmembrane</keyword>
<dbReference type="EMBL" id="JAGTTL010000019">
    <property type="protein sequence ID" value="KAK6308489.1"/>
    <property type="molecule type" value="Genomic_DNA"/>
</dbReference>
<feature type="domain" description="Integrase catalytic" evidence="2">
    <location>
        <begin position="1"/>
        <end position="124"/>
    </location>
</feature>
<protein>
    <recommendedName>
        <fullName evidence="2">Integrase catalytic domain-containing protein</fullName>
    </recommendedName>
</protein>
<sequence length="293" mass="32383">FSKFAHFLALPKLPTARETADILVEHVFRSHGLPTDIVSDRGPQFVSQVCKALGITSSLSSGYHPQTNGQAERANQEMETTLRCVTGSNPGSWSSMLPWVEYAHNTLTNASSGLSPFLCDLGYQPPLFPSQERELAVPSVQSHMRRCFKVWRKARVALSRASSYMQRQANRPRLPVTLLVKRFIPLFMCPRSSLCLSALCARPLVPLLRPGLWVGVLSTLSGDFWMFAAGVVVSSTWWIGRVMVLRNVPGFPGASLWILLWSVIFIGYIRINSVGRRVASVEGGGTVRPTAAR</sequence>
<keyword evidence="1" id="KW-0472">Membrane</keyword>
<gene>
    <name evidence="3" type="ORF">J4Q44_G00217600</name>
</gene>
<organism evidence="3 4">
    <name type="scientific">Coregonus suidteri</name>
    <dbReference type="NCBI Taxonomy" id="861788"/>
    <lineage>
        <taxon>Eukaryota</taxon>
        <taxon>Metazoa</taxon>
        <taxon>Chordata</taxon>
        <taxon>Craniata</taxon>
        <taxon>Vertebrata</taxon>
        <taxon>Euteleostomi</taxon>
        <taxon>Actinopterygii</taxon>
        <taxon>Neopterygii</taxon>
        <taxon>Teleostei</taxon>
        <taxon>Protacanthopterygii</taxon>
        <taxon>Salmoniformes</taxon>
        <taxon>Salmonidae</taxon>
        <taxon>Coregoninae</taxon>
        <taxon>Coregonus</taxon>
    </lineage>
</organism>
<keyword evidence="4" id="KW-1185">Reference proteome</keyword>
<accession>A0AAN8LFA3</accession>
<dbReference type="SUPFAM" id="SSF53098">
    <property type="entry name" value="Ribonuclease H-like"/>
    <property type="match status" value="1"/>
</dbReference>
<feature type="transmembrane region" description="Helical" evidence="1">
    <location>
        <begin position="212"/>
        <end position="239"/>
    </location>
</feature>
<dbReference type="InterPro" id="IPR036397">
    <property type="entry name" value="RNaseH_sf"/>
</dbReference>